<accession>A0AB39V0U1</accession>
<evidence type="ECO:0000313" key="1">
    <source>
        <dbReference type="EMBL" id="XDT73772.1"/>
    </source>
</evidence>
<dbReference type="AlphaFoldDB" id="A0AB39V0U1"/>
<organism evidence="1">
    <name type="scientific">Thermohahella caldifontis</name>
    <dbReference type="NCBI Taxonomy" id="3142973"/>
    <lineage>
        <taxon>Bacteria</taxon>
        <taxon>Pseudomonadati</taxon>
        <taxon>Pseudomonadota</taxon>
        <taxon>Gammaproteobacteria</taxon>
        <taxon>Oceanospirillales</taxon>
        <taxon>Hahellaceae</taxon>
        <taxon>Thermohahella</taxon>
    </lineage>
</organism>
<name>A0AB39V0U1_9GAMM</name>
<sequence>MTAFLDTLMEQIQTEILEPVAQVAVAGEDLPVSGGIVTETDARYLWQRTTEIQHYLRLLSRYPLPGWDSIELVAFLRALANQAASVTDGYRLEITGQPCRIRGSQYWLKEGVRALLHRLRQRGGVPDRVEVTLAREPERIRVAWQARVGTYQPAALRDLDTLMPWRLAQSVFSDHHGHYLETDTATTVCSVLSLPVAEDKSLLSEAGHHRKGLLSRLVQRLR</sequence>
<dbReference type="EMBL" id="CP154858">
    <property type="protein sequence ID" value="XDT73772.1"/>
    <property type="molecule type" value="Genomic_DNA"/>
</dbReference>
<proteinExistence type="predicted"/>
<reference evidence="1" key="1">
    <citation type="submission" date="2024-05" db="EMBL/GenBank/DDBJ databases">
        <title>Genome sequencing of novel strain.</title>
        <authorList>
            <person name="Ganbat D."/>
            <person name="Ganbat S."/>
            <person name="Lee S.-J."/>
        </authorList>
    </citation>
    <scope>NUCLEOTIDE SEQUENCE</scope>
    <source>
        <strain evidence="1">SMD15-11</strain>
    </source>
</reference>
<protein>
    <submittedName>
        <fullName evidence="1">Uncharacterized protein</fullName>
    </submittedName>
</protein>
<dbReference type="KEGG" id="tcd:AAIA72_07335"/>
<dbReference type="RefSeq" id="WP_369602752.1">
    <property type="nucleotide sequence ID" value="NZ_CP154858.1"/>
</dbReference>
<gene>
    <name evidence="1" type="ORF">AAIA72_07335</name>
</gene>